<dbReference type="GO" id="GO:0006260">
    <property type="term" value="P:DNA replication"/>
    <property type="evidence" value="ECO:0007669"/>
    <property type="project" value="UniProtKB-KW"/>
</dbReference>
<dbReference type="Pfam" id="PF02811">
    <property type="entry name" value="PHP"/>
    <property type="match status" value="1"/>
</dbReference>
<dbReference type="GO" id="GO:0006281">
    <property type="term" value="P:DNA repair"/>
    <property type="evidence" value="ECO:0007669"/>
    <property type="project" value="UniProtKB-UniRule"/>
</dbReference>
<evidence type="ECO:0000256" key="6">
    <source>
        <dbReference type="ARBA" id="ARBA00022679"/>
    </source>
</evidence>
<keyword evidence="5 13" id="KW-0963">Cytoplasm</keyword>
<dbReference type="InterPro" id="IPR011708">
    <property type="entry name" value="DNA_pol3_alpha_NTPase_dom"/>
</dbReference>
<dbReference type="CDD" id="cd04485">
    <property type="entry name" value="DnaE_OBF"/>
    <property type="match status" value="1"/>
</dbReference>
<organism evidence="16 17">
    <name type="scientific">Amorphus orientalis</name>
    <dbReference type="NCBI Taxonomy" id="649198"/>
    <lineage>
        <taxon>Bacteria</taxon>
        <taxon>Pseudomonadati</taxon>
        <taxon>Pseudomonadota</taxon>
        <taxon>Alphaproteobacteria</taxon>
        <taxon>Hyphomicrobiales</taxon>
        <taxon>Amorphaceae</taxon>
        <taxon>Amorphus</taxon>
    </lineage>
</organism>
<dbReference type="GO" id="GO:0005737">
    <property type="term" value="C:cytoplasm"/>
    <property type="evidence" value="ECO:0007669"/>
    <property type="project" value="UniProtKB-SubCell"/>
</dbReference>
<dbReference type="GO" id="GO:0008408">
    <property type="term" value="F:3'-5' exonuclease activity"/>
    <property type="evidence" value="ECO:0007669"/>
    <property type="project" value="InterPro"/>
</dbReference>
<feature type="compositionally biased region" description="Basic and acidic residues" evidence="14">
    <location>
        <begin position="1256"/>
        <end position="1266"/>
    </location>
</feature>
<feature type="domain" description="Polymerase/histidinol phosphatase N-terminal" evidence="15">
    <location>
        <begin position="7"/>
        <end position="74"/>
    </location>
</feature>
<dbReference type="EMBL" id="JAUSUL010000003">
    <property type="protein sequence ID" value="MDQ0316631.1"/>
    <property type="molecule type" value="Genomic_DNA"/>
</dbReference>
<evidence type="ECO:0000256" key="5">
    <source>
        <dbReference type="ARBA" id="ARBA00022490"/>
    </source>
</evidence>
<evidence type="ECO:0000256" key="11">
    <source>
        <dbReference type="ARBA" id="ARBA00023204"/>
    </source>
</evidence>
<evidence type="ECO:0000256" key="10">
    <source>
        <dbReference type="ARBA" id="ARBA00022932"/>
    </source>
</evidence>
<evidence type="ECO:0000259" key="15">
    <source>
        <dbReference type="SMART" id="SM00481"/>
    </source>
</evidence>
<dbReference type="InterPro" id="IPR004805">
    <property type="entry name" value="DnaE2/DnaE/PolC"/>
</dbReference>
<reference evidence="16" key="1">
    <citation type="submission" date="2023-07" db="EMBL/GenBank/DDBJ databases">
        <title>Genomic Encyclopedia of Type Strains, Phase IV (KMG-IV): sequencing the most valuable type-strain genomes for metagenomic binning, comparative biology and taxonomic classification.</title>
        <authorList>
            <person name="Goeker M."/>
        </authorList>
    </citation>
    <scope>NUCLEOTIDE SEQUENCE</scope>
    <source>
        <strain evidence="16">DSM 21202</strain>
    </source>
</reference>
<dbReference type="SMART" id="SM00481">
    <property type="entry name" value="POLIIIAc"/>
    <property type="match status" value="1"/>
</dbReference>
<name>A0AAE4AST9_9HYPH</name>
<evidence type="ECO:0000256" key="13">
    <source>
        <dbReference type="HAMAP-Rule" id="MF_01902"/>
    </source>
</evidence>
<comment type="similarity">
    <text evidence="2 13">Belongs to the DNA polymerase type-C family. DnaE2 subfamily.</text>
</comment>
<dbReference type="InterPro" id="IPR023073">
    <property type="entry name" value="DnaE2"/>
</dbReference>
<comment type="catalytic activity">
    <reaction evidence="12 13">
        <text>DNA(n) + a 2'-deoxyribonucleoside 5'-triphosphate = DNA(n+1) + diphosphate</text>
        <dbReference type="Rhea" id="RHEA:22508"/>
        <dbReference type="Rhea" id="RHEA-COMP:17339"/>
        <dbReference type="Rhea" id="RHEA-COMP:17340"/>
        <dbReference type="ChEBI" id="CHEBI:33019"/>
        <dbReference type="ChEBI" id="CHEBI:61560"/>
        <dbReference type="ChEBI" id="CHEBI:173112"/>
        <dbReference type="EC" id="2.7.7.7"/>
    </reaction>
</comment>
<keyword evidence="6 13" id="KW-0808">Transferase</keyword>
<keyword evidence="10 13" id="KW-0239">DNA-directed DNA polymerase</keyword>
<evidence type="ECO:0000256" key="9">
    <source>
        <dbReference type="ARBA" id="ARBA00022763"/>
    </source>
</evidence>
<dbReference type="InterPro" id="IPR004013">
    <property type="entry name" value="PHP_dom"/>
</dbReference>
<dbReference type="Proteomes" id="UP001229244">
    <property type="component" value="Unassembled WGS sequence"/>
</dbReference>
<evidence type="ECO:0000313" key="17">
    <source>
        <dbReference type="Proteomes" id="UP001229244"/>
    </source>
</evidence>
<protein>
    <recommendedName>
        <fullName evidence="4 13">Error-prone DNA polymerase</fullName>
        <ecNumber evidence="3 13">2.7.7.7</ecNumber>
    </recommendedName>
</protein>
<keyword evidence="9 13" id="KW-0227">DNA damage</keyword>
<feature type="region of interest" description="Disordered" evidence="14">
    <location>
        <begin position="1227"/>
        <end position="1281"/>
    </location>
</feature>
<dbReference type="Pfam" id="PF01336">
    <property type="entry name" value="tRNA_anti-codon"/>
    <property type="match status" value="1"/>
</dbReference>
<comment type="subcellular location">
    <subcellularLocation>
        <location evidence="1 13">Cytoplasm</location>
    </subcellularLocation>
</comment>
<dbReference type="EC" id="2.7.7.7" evidence="3 13"/>
<dbReference type="HAMAP" id="MF_01902">
    <property type="entry name" value="DNApol_error_prone"/>
    <property type="match status" value="1"/>
</dbReference>
<proteinExistence type="inferred from homology"/>
<dbReference type="InterPro" id="IPR040982">
    <property type="entry name" value="DNA_pol3_finger"/>
</dbReference>
<dbReference type="Gene3D" id="3.20.20.140">
    <property type="entry name" value="Metal-dependent hydrolases"/>
    <property type="match status" value="1"/>
</dbReference>
<keyword evidence="8 13" id="KW-0235">DNA replication</keyword>
<evidence type="ECO:0000256" key="8">
    <source>
        <dbReference type="ARBA" id="ARBA00022705"/>
    </source>
</evidence>
<dbReference type="CDD" id="cd07434">
    <property type="entry name" value="PHP_PolIIIA_DnaE2"/>
    <property type="match status" value="1"/>
</dbReference>
<evidence type="ECO:0000256" key="3">
    <source>
        <dbReference type="ARBA" id="ARBA00012417"/>
    </source>
</evidence>
<evidence type="ECO:0000256" key="7">
    <source>
        <dbReference type="ARBA" id="ARBA00022695"/>
    </source>
</evidence>
<evidence type="ECO:0000256" key="14">
    <source>
        <dbReference type="SAM" id="MobiDB-lite"/>
    </source>
</evidence>
<keyword evidence="17" id="KW-1185">Reference proteome</keyword>
<dbReference type="PANTHER" id="PTHR32294:SF4">
    <property type="entry name" value="ERROR-PRONE DNA POLYMERASE"/>
    <property type="match status" value="1"/>
</dbReference>
<sequence length="1281" mass="139510">MSPPPFVELAAATNFSFLHGASHAEEMVGQAARLRLSGLGVCDKNSLAGIVRAHAAAKEAGLGFAVGCRLVFSDATPELFAWPTDRAAYGRLCRLLTVGNMRGEKGDCRLLRNDLAAHSAGLVFAVVAGTAPDAEIAATAALLATATDEPVRLAITAGYGRADRRRQAETARLAERLGLPLLATLLPLYHVPDRRILQDTLTAIAAHVPVDAAGRRLQANAERHIKPPEEVARLFREYPDAVRETVKVFDRLAFSLDELRYEYPEEVTDPGSTPQETLVRLTREGARARYPDGVPEKVRTAIAHELQLIGELDYAPYFLTVHDIVRFARSRAILAQGRGSAANSAVCFCLGITEVDPDRTDLLFERFISAERREPPDIDVDFEHERREEVIQYVYAKYGRDRAGLAATVISYRSRSAAREIGKALGLSEDAVSALSGTIWGWSAAGVSPEDARRAGLAPDDPRIAHLVRLSREIMGFPRHLSQHVGGFVITRGRLDEVVPITKAAMEDRTMVEWDKDDLDALGILKIDVLALGMLTCIRKAFALLGRHYADELAASDAAAPSAYPRFHPMGDGGPDWVDAPQSPLITAQAGIQDHTSQHQPEAGKSGFPAHWVGAGPAAPSIAVDPRNVPQPPPVPAKAGIQGGSDMTAPWPVTLASIPEGDTAVYDMICRADTLGVFQIESRAQMTMLPRLKPREFYDLVIEVAIVRPGPIQGDMVHPYLRRRQKKEKVHYPAPSPEHGPPDELKQVLGKTLGVPLFQEQAMKIAIVAAGFTPSEADRLRRAMATFRKVGTIHTFQEKMVEGMARRGYDRAFAERCFQQIEGFGEYGFPESHAASFALLVYASCWLKCHYPDVFCVALLNSQPMGFYAPSQIVRDAARHGVEIRPACVNASAWDSTLEPGPAARDRLHRDHASMRGAIRARCAVRLGLRQVKGLAEAAVETLVAARGAGYDSVRDLWLRTGLPRPVIERLAEADAFAGLGLSRRDALWAARGLDEGAAAETLPLFAAADTAALRDEPDAHLPPMPPGEEVIHDYRTLSLSLKAHPAAFVRARLTADGVLAAERLAATANGGRVTVAGLVLVRQRPGSAKGVIFMTLEDETSVANVIVWPKVFERFRAVVLGSRFVQVTGRLQCQDGVIHVVADRLVDRTADLSILSEDAAATPRHQRGGPFAEMEGMLANADEVRRPQDDVRTKIKPGSTLARLMSEMPELEGDLDPLRRRNAETLSKAAPSDDPQPAPRSTWFTPRRAASDTSEIGRHAEDRAKARATRTALPKGRNFH</sequence>
<keyword evidence="7 13" id="KW-0548">Nucleotidyltransferase</keyword>
<comment type="caution">
    <text evidence="16">The sequence shown here is derived from an EMBL/GenBank/DDBJ whole genome shotgun (WGS) entry which is preliminary data.</text>
</comment>
<dbReference type="InterPro" id="IPR004365">
    <property type="entry name" value="NA-bd_OB_tRNA"/>
</dbReference>
<dbReference type="GO" id="GO:0003887">
    <property type="term" value="F:DNA-directed DNA polymerase activity"/>
    <property type="evidence" value="ECO:0007669"/>
    <property type="project" value="UniProtKB-UniRule"/>
</dbReference>
<dbReference type="Pfam" id="PF14579">
    <property type="entry name" value="HHH_6"/>
    <property type="match status" value="1"/>
</dbReference>
<evidence type="ECO:0000313" key="16">
    <source>
        <dbReference type="EMBL" id="MDQ0316631.1"/>
    </source>
</evidence>
<dbReference type="Pfam" id="PF07733">
    <property type="entry name" value="DNA_pol3_alpha"/>
    <property type="match status" value="1"/>
</dbReference>
<evidence type="ECO:0000256" key="1">
    <source>
        <dbReference type="ARBA" id="ARBA00004496"/>
    </source>
</evidence>
<evidence type="ECO:0000256" key="4">
    <source>
        <dbReference type="ARBA" id="ARBA00017273"/>
    </source>
</evidence>
<dbReference type="GO" id="GO:0009432">
    <property type="term" value="P:SOS response"/>
    <property type="evidence" value="ECO:0007669"/>
    <property type="project" value="UniProtKB-ARBA"/>
</dbReference>
<keyword evidence="11 13" id="KW-0234">DNA repair</keyword>
<evidence type="ECO:0000256" key="12">
    <source>
        <dbReference type="ARBA" id="ARBA00049244"/>
    </source>
</evidence>
<gene>
    <name evidence="13" type="primary">dnaE2</name>
    <name evidence="16" type="ORF">J2S73_003107</name>
</gene>
<dbReference type="GO" id="GO:0003676">
    <property type="term" value="F:nucleic acid binding"/>
    <property type="evidence" value="ECO:0007669"/>
    <property type="project" value="InterPro"/>
</dbReference>
<dbReference type="PANTHER" id="PTHR32294">
    <property type="entry name" value="DNA POLYMERASE III SUBUNIT ALPHA"/>
    <property type="match status" value="1"/>
</dbReference>
<comment type="function">
    <text evidence="13">DNA polymerase involved in damage-induced mutagenesis and translesion synthesis (TLS). It is not the major replicative DNA polymerase.</text>
</comment>
<accession>A0AAE4AST9</accession>
<dbReference type="InterPro" id="IPR029460">
    <property type="entry name" value="DNAPol_HHH"/>
</dbReference>
<dbReference type="FunFam" id="1.10.150.870:FF:000002">
    <property type="entry name" value="Error-prone DNA polymerase"/>
    <property type="match status" value="1"/>
</dbReference>
<dbReference type="Pfam" id="PF17657">
    <property type="entry name" value="DNA_pol3_finger"/>
    <property type="match status" value="1"/>
</dbReference>
<dbReference type="InterPro" id="IPR003141">
    <property type="entry name" value="Pol/His_phosphatase_N"/>
</dbReference>
<evidence type="ECO:0000256" key="2">
    <source>
        <dbReference type="ARBA" id="ARBA00007391"/>
    </source>
</evidence>